<proteinExistence type="predicted"/>
<name>A0A673I4L2_9TELE</name>
<dbReference type="Pfam" id="PF21127">
    <property type="entry name" value="ATG1-like_MIT2"/>
    <property type="match status" value="1"/>
</dbReference>
<keyword evidence="10" id="KW-1185">Reference proteome</keyword>
<keyword evidence="2" id="KW-0808">Transferase</keyword>
<dbReference type="PROSITE" id="PS00108">
    <property type="entry name" value="PROTEIN_KINASE_ST"/>
    <property type="match status" value="1"/>
</dbReference>
<dbReference type="Gene3D" id="3.30.200.20">
    <property type="entry name" value="Phosphorylase Kinase, domain 1"/>
    <property type="match status" value="1"/>
</dbReference>
<evidence type="ECO:0000256" key="6">
    <source>
        <dbReference type="PROSITE-ProRule" id="PRU10141"/>
    </source>
</evidence>
<dbReference type="EC" id="2.7.11.1" evidence="1"/>
<evidence type="ECO:0000256" key="4">
    <source>
        <dbReference type="ARBA" id="ARBA00022777"/>
    </source>
</evidence>
<sequence length="627" mass="69098">METVGDFEYSRKDLVGHGAFAVVFKGRHKKKTDWEVAIKSINKKNLSKSQILLGKEIKILKVSFLFFSVCFLFKYCNGGDLADYLQAKGTLREDTLRVFLQQIAAAMRILNSKGIIHRDLKPQNILLSYTGRKKSSINGIRIKIADFGFARYLQSNMMAATLCGSPMYMAPEVIMSQNYDAKADLWSIGTVIYQCLVGKPPFQANSPQDLRMFYEKNKTLVPNVPTLTDIYQNKQKLHKQLSDPVHPTTSAYPTSHSPQLGRPGNLGTSPTKHLGSSPRTSDWLTKSPLPTIIGSPTKATAPFKIPKTQASCNLMALASQQGMADSPIPVKTLMDGRDLCVHHCSAYPSSLGSNSSAGSLCSTSSKVYMGSPPGMTIGSSPPGAEAAPSSLRYVPYGTSPPSLDGFITFEAPELPEETLMEREHTDTLMHLRMMLSFTDCVLEIASLRPGGPDLGASAASLYPPQDSVVVDQISQLSKEWGQVEQLVLYMKAAQLLASSLHLAKAQIKSAKLNPSMAVKQVVKSLNERYKSCISLCRRLTDKLNHFFSDKQRFVDEINSVTAEKLIYNHAVEMVQSAALDEMFQQTEDIAYRYNKASMLLEGLSKILQDPADIENVTKCESTSYISL</sequence>
<accession>A0A673I4L2</accession>
<protein>
    <recommendedName>
        <fullName evidence="1">non-specific serine/threonine protein kinase</fullName>
        <ecNumber evidence="1">2.7.11.1</ecNumber>
    </recommendedName>
</protein>
<feature type="region of interest" description="Disordered" evidence="7">
    <location>
        <begin position="235"/>
        <end position="300"/>
    </location>
</feature>
<dbReference type="Pfam" id="PF00069">
    <property type="entry name" value="Pkinase"/>
    <property type="match status" value="1"/>
</dbReference>
<dbReference type="PANTHER" id="PTHR24348:SF18">
    <property type="entry name" value="SERINE_THREONINE-PROTEIN KINASE ULK2"/>
    <property type="match status" value="1"/>
</dbReference>
<evidence type="ECO:0000313" key="10">
    <source>
        <dbReference type="Proteomes" id="UP000472270"/>
    </source>
</evidence>
<dbReference type="GO" id="GO:0034727">
    <property type="term" value="P:piecemeal microautophagy of the nucleus"/>
    <property type="evidence" value="ECO:0007669"/>
    <property type="project" value="TreeGrafter"/>
</dbReference>
<dbReference type="GO" id="GO:0005829">
    <property type="term" value="C:cytosol"/>
    <property type="evidence" value="ECO:0007669"/>
    <property type="project" value="TreeGrafter"/>
</dbReference>
<dbReference type="GO" id="GO:0010508">
    <property type="term" value="P:positive regulation of autophagy"/>
    <property type="evidence" value="ECO:0007669"/>
    <property type="project" value="TreeGrafter"/>
</dbReference>
<dbReference type="GO" id="GO:0000045">
    <property type="term" value="P:autophagosome assembly"/>
    <property type="evidence" value="ECO:0007669"/>
    <property type="project" value="TreeGrafter"/>
</dbReference>
<gene>
    <name evidence="9" type="primary">LOC107729108</name>
</gene>
<dbReference type="PROSITE" id="PS00107">
    <property type="entry name" value="PROTEIN_KINASE_ATP"/>
    <property type="match status" value="1"/>
</dbReference>
<dbReference type="InterPro" id="IPR048941">
    <property type="entry name" value="ATG1-like_MIT2"/>
</dbReference>
<feature type="compositionally biased region" description="Polar residues" evidence="7">
    <location>
        <begin position="247"/>
        <end position="258"/>
    </location>
</feature>
<dbReference type="GO" id="GO:0005776">
    <property type="term" value="C:autophagosome"/>
    <property type="evidence" value="ECO:0007669"/>
    <property type="project" value="TreeGrafter"/>
</dbReference>
<dbReference type="GO" id="GO:0048675">
    <property type="term" value="P:axon extension"/>
    <property type="evidence" value="ECO:0007669"/>
    <property type="project" value="TreeGrafter"/>
</dbReference>
<dbReference type="GO" id="GO:0034045">
    <property type="term" value="C:phagophore assembly site membrane"/>
    <property type="evidence" value="ECO:0007669"/>
    <property type="project" value="TreeGrafter"/>
</dbReference>
<dbReference type="GO" id="GO:0042594">
    <property type="term" value="P:response to starvation"/>
    <property type="evidence" value="ECO:0007669"/>
    <property type="project" value="TreeGrafter"/>
</dbReference>
<dbReference type="Pfam" id="PF12063">
    <property type="entry name" value="ATG1-like_MIT1"/>
    <property type="match status" value="1"/>
</dbReference>
<reference evidence="9" key="2">
    <citation type="submission" date="2025-09" db="UniProtKB">
        <authorList>
            <consortium name="Ensembl"/>
        </authorList>
    </citation>
    <scope>IDENTIFICATION</scope>
</reference>
<evidence type="ECO:0000256" key="5">
    <source>
        <dbReference type="ARBA" id="ARBA00022840"/>
    </source>
</evidence>
<organism evidence="9 10">
    <name type="scientific">Sinocyclocheilus rhinocerous</name>
    <dbReference type="NCBI Taxonomy" id="307959"/>
    <lineage>
        <taxon>Eukaryota</taxon>
        <taxon>Metazoa</taxon>
        <taxon>Chordata</taxon>
        <taxon>Craniata</taxon>
        <taxon>Vertebrata</taxon>
        <taxon>Euteleostomi</taxon>
        <taxon>Actinopterygii</taxon>
        <taxon>Neopterygii</taxon>
        <taxon>Teleostei</taxon>
        <taxon>Ostariophysi</taxon>
        <taxon>Cypriniformes</taxon>
        <taxon>Cyprinidae</taxon>
        <taxon>Cyprininae</taxon>
        <taxon>Sinocyclocheilus</taxon>
    </lineage>
</organism>
<dbReference type="GO" id="GO:0061709">
    <property type="term" value="P:reticulophagy"/>
    <property type="evidence" value="ECO:0007669"/>
    <property type="project" value="TreeGrafter"/>
</dbReference>
<dbReference type="InterPro" id="IPR045269">
    <property type="entry name" value="Atg1-like"/>
</dbReference>
<dbReference type="GO" id="GO:0004674">
    <property type="term" value="F:protein serine/threonine kinase activity"/>
    <property type="evidence" value="ECO:0007669"/>
    <property type="project" value="UniProtKB-EC"/>
</dbReference>
<dbReference type="SUPFAM" id="SSF56112">
    <property type="entry name" value="Protein kinase-like (PK-like)"/>
    <property type="match status" value="1"/>
</dbReference>
<evidence type="ECO:0000259" key="8">
    <source>
        <dbReference type="PROSITE" id="PS50011"/>
    </source>
</evidence>
<dbReference type="GO" id="GO:0048671">
    <property type="term" value="P:negative regulation of collateral sprouting"/>
    <property type="evidence" value="ECO:0007669"/>
    <property type="project" value="TreeGrafter"/>
</dbReference>
<dbReference type="GO" id="GO:0000422">
    <property type="term" value="P:autophagy of mitochondrion"/>
    <property type="evidence" value="ECO:0007669"/>
    <property type="project" value="TreeGrafter"/>
</dbReference>
<dbReference type="FunFam" id="1.10.510.10:FF:000493">
    <property type="entry name" value="serine/threonine-protein kinase unc-51 isoform X2"/>
    <property type="match status" value="1"/>
</dbReference>
<dbReference type="InterPro" id="IPR000719">
    <property type="entry name" value="Prot_kinase_dom"/>
</dbReference>
<evidence type="ECO:0000313" key="9">
    <source>
        <dbReference type="Ensembl" id="ENSSRHP00000035471.1"/>
    </source>
</evidence>
<evidence type="ECO:0000256" key="2">
    <source>
        <dbReference type="ARBA" id="ARBA00022679"/>
    </source>
</evidence>
<keyword evidence="3 6" id="KW-0547">Nucleotide-binding</keyword>
<evidence type="ECO:0000256" key="3">
    <source>
        <dbReference type="ARBA" id="ARBA00022741"/>
    </source>
</evidence>
<dbReference type="InterPro" id="IPR011009">
    <property type="entry name" value="Kinase-like_dom_sf"/>
</dbReference>
<dbReference type="FunFam" id="3.30.200.20:FF:000149">
    <property type="entry name" value="serine/threonine-protein kinase unc-51 isoform X1"/>
    <property type="match status" value="1"/>
</dbReference>
<dbReference type="InterPro" id="IPR022708">
    <property type="entry name" value="Atg1-like_tMIT"/>
</dbReference>
<dbReference type="AlphaFoldDB" id="A0A673I4L2"/>
<evidence type="ECO:0000256" key="7">
    <source>
        <dbReference type="SAM" id="MobiDB-lite"/>
    </source>
</evidence>
<keyword evidence="4" id="KW-0418">Kinase</keyword>
<dbReference type="Gene3D" id="1.10.510.10">
    <property type="entry name" value="Transferase(Phosphotransferase) domain 1"/>
    <property type="match status" value="1"/>
</dbReference>
<evidence type="ECO:0000256" key="1">
    <source>
        <dbReference type="ARBA" id="ARBA00012513"/>
    </source>
</evidence>
<dbReference type="Proteomes" id="UP000472270">
    <property type="component" value="Unassembled WGS sequence"/>
</dbReference>
<dbReference type="PANTHER" id="PTHR24348">
    <property type="entry name" value="SERINE/THREONINE-PROTEIN KINASE UNC-51-RELATED"/>
    <property type="match status" value="1"/>
</dbReference>
<dbReference type="InterPro" id="IPR008271">
    <property type="entry name" value="Ser/Thr_kinase_AS"/>
</dbReference>
<dbReference type="SMART" id="SM00220">
    <property type="entry name" value="S_TKc"/>
    <property type="match status" value="1"/>
</dbReference>
<dbReference type="PROSITE" id="PS50011">
    <property type="entry name" value="PROTEIN_KINASE_DOM"/>
    <property type="match status" value="1"/>
</dbReference>
<keyword evidence="5 6" id="KW-0067">ATP-binding</keyword>
<dbReference type="GO" id="GO:0005524">
    <property type="term" value="F:ATP binding"/>
    <property type="evidence" value="ECO:0007669"/>
    <property type="project" value="UniProtKB-UniRule"/>
</dbReference>
<dbReference type="InterPro" id="IPR017441">
    <property type="entry name" value="Protein_kinase_ATP_BS"/>
</dbReference>
<feature type="binding site" evidence="6">
    <location>
        <position position="39"/>
    </location>
    <ligand>
        <name>ATP</name>
        <dbReference type="ChEBI" id="CHEBI:30616"/>
    </ligand>
</feature>
<feature type="domain" description="Protein kinase" evidence="8">
    <location>
        <begin position="9"/>
        <end position="249"/>
    </location>
</feature>
<reference evidence="9" key="1">
    <citation type="submission" date="2025-08" db="UniProtKB">
        <authorList>
            <consortium name="Ensembl"/>
        </authorList>
    </citation>
    <scope>IDENTIFICATION</scope>
</reference>
<dbReference type="Ensembl" id="ENSSRHT00000036506.1">
    <property type="protein sequence ID" value="ENSSRHP00000035471.1"/>
    <property type="gene ID" value="ENSSRHG00000017517.1"/>
</dbReference>